<keyword evidence="3 6" id="KW-0812">Transmembrane</keyword>
<evidence type="ECO:0000256" key="3">
    <source>
        <dbReference type="ARBA" id="ARBA00022692"/>
    </source>
</evidence>
<evidence type="ECO:0000256" key="4">
    <source>
        <dbReference type="ARBA" id="ARBA00022989"/>
    </source>
</evidence>
<evidence type="ECO:0000256" key="5">
    <source>
        <dbReference type="ARBA" id="ARBA00023136"/>
    </source>
</evidence>
<dbReference type="InterPro" id="IPR018937">
    <property type="entry name" value="MMgT"/>
</dbReference>
<dbReference type="InterPro" id="IPR053279">
    <property type="entry name" value="EMC_subunit"/>
</dbReference>
<keyword evidence="8" id="KW-1185">Reference proteome</keyword>
<feature type="transmembrane region" description="Helical" evidence="6">
    <location>
        <begin position="45"/>
        <end position="64"/>
    </location>
</feature>
<comment type="subcellular location">
    <subcellularLocation>
        <location evidence="1">Endomembrane system</location>
        <topology evidence="1">Multi-pass membrane protein</topology>
    </subcellularLocation>
</comment>
<protein>
    <submittedName>
        <fullName evidence="7">ER membrane protein complex subunit 5</fullName>
    </submittedName>
</protein>
<dbReference type="AlphaFoldDB" id="A0A367Y119"/>
<gene>
    <name evidence="7" type="primary">EMC5_0</name>
    <name evidence="7" type="ORF">Cantr_07956</name>
</gene>
<proteinExistence type="inferred from homology"/>
<dbReference type="PANTHER" id="PTHR28144:SF1">
    <property type="entry name" value="ER MEMBRANE PROTEIN COMPLEX SUBUNIT 5"/>
    <property type="match status" value="1"/>
</dbReference>
<sequence length="130" mass="14875">MATTSKQYLLYLLGTLLLVHSGYSSFEFHKISIHHPNLNKLPLDIIIESLVGILLLVIGAIASIQNDSFLSLDNKVVSNDSKYLKFIEMKDAVQLGERVGVTDYEEFNSRLPFIDVVKKRKEYSEWLEKE</sequence>
<keyword evidence="4 6" id="KW-1133">Transmembrane helix</keyword>
<dbReference type="GO" id="GO:0034975">
    <property type="term" value="P:protein folding in endoplasmic reticulum"/>
    <property type="evidence" value="ECO:0007669"/>
    <property type="project" value="TreeGrafter"/>
</dbReference>
<evidence type="ECO:0000313" key="7">
    <source>
        <dbReference type="EMBL" id="RCK59547.1"/>
    </source>
</evidence>
<comment type="similarity">
    <text evidence="2">Belongs to the membrane magnesium transporter (TC 1.A.67) family.</text>
</comment>
<dbReference type="PANTHER" id="PTHR28144">
    <property type="entry name" value="ER MEMBRANE PROTEIN COMPLEX SUBUNIT 5"/>
    <property type="match status" value="1"/>
</dbReference>
<accession>A0A367Y119</accession>
<name>A0A367Y119_9ASCO</name>
<comment type="caution">
    <text evidence="7">The sequence shown here is derived from an EMBL/GenBank/DDBJ whole genome shotgun (WGS) entry which is preliminary data.</text>
</comment>
<dbReference type="STRING" id="5486.A0A367Y119"/>
<keyword evidence="5 6" id="KW-0472">Membrane</keyword>
<organism evidence="7 8">
    <name type="scientific">Candida viswanathii</name>
    <dbReference type="NCBI Taxonomy" id="5486"/>
    <lineage>
        <taxon>Eukaryota</taxon>
        <taxon>Fungi</taxon>
        <taxon>Dikarya</taxon>
        <taxon>Ascomycota</taxon>
        <taxon>Saccharomycotina</taxon>
        <taxon>Pichiomycetes</taxon>
        <taxon>Debaryomycetaceae</taxon>
        <taxon>Candida/Lodderomyces clade</taxon>
        <taxon>Candida</taxon>
    </lineage>
</organism>
<evidence type="ECO:0000313" key="8">
    <source>
        <dbReference type="Proteomes" id="UP000253472"/>
    </source>
</evidence>
<evidence type="ECO:0000256" key="6">
    <source>
        <dbReference type="SAM" id="Phobius"/>
    </source>
</evidence>
<evidence type="ECO:0000256" key="2">
    <source>
        <dbReference type="ARBA" id="ARBA00006109"/>
    </source>
</evidence>
<dbReference type="Pfam" id="PF10270">
    <property type="entry name" value="MMgT"/>
    <property type="match status" value="1"/>
</dbReference>
<dbReference type="EMBL" id="QLNQ01000027">
    <property type="protein sequence ID" value="RCK59547.1"/>
    <property type="molecule type" value="Genomic_DNA"/>
</dbReference>
<dbReference type="OrthoDB" id="44756at2759"/>
<dbReference type="GO" id="GO:0072546">
    <property type="term" value="C:EMC complex"/>
    <property type="evidence" value="ECO:0007669"/>
    <property type="project" value="TreeGrafter"/>
</dbReference>
<dbReference type="Proteomes" id="UP000253472">
    <property type="component" value="Unassembled WGS sequence"/>
</dbReference>
<reference evidence="7 8" key="1">
    <citation type="submission" date="2018-06" db="EMBL/GenBank/DDBJ databases">
        <title>Whole genome sequencing of Candida tropicalis (genome annotated by CSBL at Korea University).</title>
        <authorList>
            <person name="Ahn J."/>
        </authorList>
    </citation>
    <scope>NUCLEOTIDE SEQUENCE [LARGE SCALE GENOMIC DNA]</scope>
    <source>
        <strain evidence="7 8">ATCC 20962</strain>
    </source>
</reference>
<evidence type="ECO:0000256" key="1">
    <source>
        <dbReference type="ARBA" id="ARBA00004127"/>
    </source>
</evidence>